<evidence type="ECO:0000256" key="2">
    <source>
        <dbReference type="ARBA" id="ARBA00010637"/>
    </source>
</evidence>
<keyword evidence="7" id="KW-0653">Protein transport</keyword>
<dbReference type="GO" id="GO:0005886">
    <property type="term" value="C:plasma membrane"/>
    <property type="evidence" value="ECO:0007669"/>
    <property type="project" value="UniProtKB-SubCell"/>
</dbReference>
<evidence type="ECO:0000256" key="6">
    <source>
        <dbReference type="ARBA" id="ARBA00022692"/>
    </source>
</evidence>
<dbReference type="GO" id="GO:0015627">
    <property type="term" value="C:type II protein secretion system complex"/>
    <property type="evidence" value="ECO:0007669"/>
    <property type="project" value="InterPro"/>
</dbReference>
<organism evidence="11 12">
    <name type="scientific">Sphingorhabdus pulchriflava</name>
    <dbReference type="NCBI Taxonomy" id="2292257"/>
    <lineage>
        <taxon>Bacteria</taxon>
        <taxon>Pseudomonadati</taxon>
        <taxon>Pseudomonadota</taxon>
        <taxon>Alphaproteobacteria</taxon>
        <taxon>Sphingomonadales</taxon>
        <taxon>Sphingomonadaceae</taxon>
        <taxon>Sphingorhabdus</taxon>
    </lineage>
</organism>
<evidence type="ECO:0000256" key="4">
    <source>
        <dbReference type="ARBA" id="ARBA00022475"/>
    </source>
</evidence>
<dbReference type="Pfam" id="PF04612">
    <property type="entry name" value="T2SSM"/>
    <property type="match status" value="1"/>
</dbReference>
<evidence type="ECO:0000256" key="8">
    <source>
        <dbReference type="ARBA" id="ARBA00022989"/>
    </source>
</evidence>
<dbReference type="GO" id="GO:0015628">
    <property type="term" value="P:protein secretion by the type II secretion system"/>
    <property type="evidence" value="ECO:0007669"/>
    <property type="project" value="InterPro"/>
</dbReference>
<accession>A0A371BFG6</accession>
<evidence type="ECO:0000256" key="5">
    <source>
        <dbReference type="ARBA" id="ARBA00022519"/>
    </source>
</evidence>
<dbReference type="Gene3D" id="3.30.1360.100">
    <property type="entry name" value="General secretion pathway protein M, EpsM"/>
    <property type="match status" value="1"/>
</dbReference>
<evidence type="ECO:0000256" key="10">
    <source>
        <dbReference type="SAM" id="Phobius"/>
    </source>
</evidence>
<keyword evidence="4" id="KW-1003">Cell membrane</keyword>
<name>A0A371BFG6_9SPHN</name>
<evidence type="ECO:0000256" key="3">
    <source>
        <dbReference type="ARBA" id="ARBA00022448"/>
    </source>
</evidence>
<dbReference type="SUPFAM" id="SSF103054">
    <property type="entry name" value="General secretion pathway protein M, EpsM"/>
    <property type="match status" value="1"/>
</dbReference>
<evidence type="ECO:0000256" key="7">
    <source>
        <dbReference type="ARBA" id="ARBA00022927"/>
    </source>
</evidence>
<evidence type="ECO:0000256" key="1">
    <source>
        <dbReference type="ARBA" id="ARBA00004377"/>
    </source>
</evidence>
<sequence>MIDKLAIWFEALSLREKILVGVAAFLSLLLAAIYGIYFPLTTSIYEKRVEYREALERRVAIEAMVTQANQKQNVAVVATISSPLEQVVNQRATEAGFTLEKADAAGNGRVSITMAQARPAALMKWLAQLELDGIVADQIEVKAGSAGTVSVNATLARGVQ</sequence>
<keyword evidence="5" id="KW-0997">Cell inner membrane</keyword>
<keyword evidence="6 10" id="KW-0812">Transmembrane</keyword>
<dbReference type="OrthoDB" id="7432850at2"/>
<dbReference type="RefSeq" id="WP_115547893.1">
    <property type="nucleotide sequence ID" value="NZ_QRGP01000001.1"/>
</dbReference>
<comment type="similarity">
    <text evidence="2">Belongs to the GSP M family.</text>
</comment>
<keyword evidence="8 10" id="KW-1133">Transmembrane helix</keyword>
<evidence type="ECO:0000313" key="11">
    <source>
        <dbReference type="EMBL" id="RDV06339.1"/>
    </source>
</evidence>
<keyword evidence="9 10" id="KW-0472">Membrane</keyword>
<evidence type="ECO:0000313" key="12">
    <source>
        <dbReference type="Proteomes" id="UP000263833"/>
    </source>
</evidence>
<comment type="subcellular location">
    <subcellularLocation>
        <location evidence="1">Cell inner membrane</location>
        <topology evidence="1">Single-pass membrane protein</topology>
    </subcellularLocation>
</comment>
<reference evidence="12" key="1">
    <citation type="submission" date="2018-08" db="EMBL/GenBank/DDBJ databases">
        <authorList>
            <person name="Kim S.-J."/>
            <person name="Jung G.-Y."/>
        </authorList>
    </citation>
    <scope>NUCLEOTIDE SEQUENCE [LARGE SCALE GENOMIC DNA]</scope>
    <source>
        <strain evidence="12">GY_G</strain>
    </source>
</reference>
<feature type="transmembrane region" description="Helical" evidence="10">
    <location>
        <begin position="18"/>
        <end position="38"/>
    </location>
</feature>
<evidence type="ECO:0000256" key="9">
    <source>
        <dbReference type="ARBA" id="ARBA00023136"/>
    </source>
</evidence>
<dbReference type="AlphaFoldDB" id="A0A371BFG6"/>
<proteinExistence type="inferred from homology"/>
<comment type="caution">
    <text evidence="11">The sequence shown here is derived from an EMBL/GenBank/DDBJ whole genome shotgun (WGS) entry which is preliminary data.</text>
</comment>
<dbReference type="InterPro" id="IPR007690">
    <property type="entry name" value="T2SS_GspM"/>
</dbReference>
<keyword evidence="12" id="KW-1185">Reference proteome</keyword>
<evidence type="ECO:0008006" key="13">
    <source>
        <dbReference type="Google" id="ProtNLM"/>
    </source>
</evidence>
<dbReference type="InterPro" id="IPR023229">
    <property type="entry name" value="T2SS_M_periplasmic_sf"/>
</dbReference>
<keyword evidence="3" id="KW-0813">Transport</keyword>
<protein>
    <recommendedName>
        <fullName evidence="13">General secretion pathway protein M</fullName>
    </recommendedName>
</protein>
<gene>
    <name evidence="11" type="ORF">DXH95_02580</name>
</gene>
<dbReference type="EMBL" id="QRGP01000001">
    <property type="protein sequence ID" value="RDV06339.1"/>
    <property type="molecule type" value="Genomic_DNA"/>
</dbReference>
<dbReference type="Proteomes" id="UP000263833">
    <property type="component" value="Unassembled WGS sequence"/>
</dbReference>